<dbReference type="AlphaFoldDB" id="A0A916E683"/>
<dbReference type="InterPro" id="IPR033904">
    <property type="entry name" value="Trans_IPPS_HH"/>
</dbReference>
<dbReference type="InterPro" id="IPR019845">
    <property type="entry name" value="Squalene/phytoene_synthase_CS"/>
</dbReference>
<comment type="similarity">
    <text evidence="2">Belongs to the phytoene/squalene synthase family.</text>
</comment>
<dbReference type="PROSITE" id="PS01045">
    <property type="entry name" value="SQUALEN_PHYTOEN_SYN_2"/>
    <property type="match status" value="1"/>
</dbReference>
<proteinExistence type="inferred from homology"/>
<dbReference type="PANTHER" id="PTHR11626:SF2">
    <property type="entry name" value="SQUALENE SYNTHASE"/>
    <property type="match status" value="1"/>
</dbReference>
<organism evidence="5 6">
    <name type="scientific">Rhizophagus irregularis</name>
    <dbReference type="NCBI Taxonomy" id="588596"/>
    <lineage>
        <taxon>Eukaryota</taxon>
        <taxon>Fungi</taxon>
        <taxon>Fungi incertae sedis</taxon>
        <taxon>Mucoromycota</taxon>
        <taxon>Glomeromycotina</taxon>
        <taxon>Glomeromycetes</taxon>
        <taxon>Glomerales</taxon>
        <taxon>Glomeraceae</taxon>
        <taxon>Rhizophagus</taxon>
    </lineage>
</organism>
<evidence type="ECO:0000313" key="6">
    <source>
        <dbReference type="Proteomes" id="UP000684084"/>
    </source>
</evidence>
<dbReference type="CDD" id="cd00683">
    <property type="entry name" value="Trans_IPPS_HH"/>
    <property type="match status" value="1"/>
</dbReference>
<dbReference type="NCBIfam" id="TIGR01559">
    <property type="entry name" value="squal_synth"/>
    <property type="match status" value="1"/>
</dbReference>
<dbReference type="FunFam" id="1.10.600.10:FF:000023">
    <property type="entry name" value="Squalene synthase"/>
    <property type="match status" value="1"/>
</dbReference>
<dbReference type="OrthoDB" id="431150at2759"/>
<reference evidence="5" key="1">
    <citation type="submission" date="2020-05" db="EMBL/GenBank/DDBJ databases">
        <authorList>
            <person name="Rincon C."/>
            <person name="Sanders R I."/>
            <person name="Robbins C."/>
            <person name="Chaturvedi A."/>
        </authorList>
    </citation>
    <scope>NUCLEOTIDE SEQUENCE</scope>
    <source>
        <strain evidence="5">CHB12</strain>
    </source>
</reference>
<feature type="transmembrane region" description="Helical" evidence="4">
    <location>
        <begin position="405"/>
        <end position="427"/>
    </location>
</feature>
<dbReference type="Proteomes" id="UP000684084">
    <property type="component" value="Unassembled WGS sequence"/>
</dbReference>
<dbReference type="VEuPathDB" id="FungiDB:RhiirFUN_006042"/>
<dbReference type="SFLD" id="SFLDG01018">
    <property type="entry name" value="Squalene/Phytoene_Synthase_Lik"/>
    <property type="match status" value="1"/>
</dbReference>
<protein>
    <recommendedName>
        <fullName evidence="3">squalene synthase</fullName>
        <ecNumber evidence="3">2.5.1.21</ecNumber>
    </recommendedName>
</protein>
<keyword evidence="4" id="KW-0472">Membrane</keyword>
<dbReference type="GO" id="GO:0006696">
    <property type="term" value="P:ergosterol biosynthetic process"/>
    <property type="evidence" value="ECO:0007669"/>
    <property type="project" value="TreeGrafter"/>
</dbReference>
<dbReference type="PANTHER" id="PTHR11626">
    <property type="entry name" value="FARNESYL-DIPHOSPHATE FARNESYLTRANSFERASE"/>
    <property type="match status" value="1"/>
</dbReference>
<name>A0A916E683_9GLOM</name>
<keyword evidence="4" id="KW-1133">Transmembrane helix</keyword>
<comment type="cofactor">
    <cofactor evidence="1">
        <name>Mg(2+)</name>
        <dbReference type="ChEBI" id="CHEBI:18420"/>
    </cofactor>
</comment>
<keyword evidence="4" id="KW-0812">Transmembrane</keyword>
<dbReference type="Pfam" id="PF00494">
    <property type="entry name" value="SQS_PSY"/>
    <property type="match status" value="1"/>
</dbReference>
<sequence>MEFITSSFYPTEILALIQYKFLRSNNKSKEISSWSERKKRCYQFLEMTSGSFSSIIMELEQEYRDLICMFYLVLRGMDTIEDDMTIPIDKKIPLLRTFHEKISQKDWIFTENGPNEKDRQLLMEFDVVIEEFLLLPKECQDIIIDITKRMGNGMADYIEKTSHDRYSIITIKEFDEYCHYVAGLVGIGINDLFNAVGAKVPSTSKNSKIIISMGLFLQKINIVRDFTEDLNENRKYWPKQIWTKYVEEIDELILPENKISSIYCLSEMILNTLLHVIECLDYLFTVKNGDILIFGFAAKPLIIAYATLALTFKNYNTFAVKNKVKIRKGEAAKLVLQCTDMYEVARLFKEYTKVILKKNNDSLDPNFMQINIACGQILQWCKTNIPDKPKNKKQYSFKNSSILNLLNYIDASILIFIVLLILFFILLQYINRNFRYSVI</sequence>
<dbReference type="GO" id="GO:0051996">
    <property type="term" value="F:squalene synthase [NAD(P)H] activity"/>
    <property type="evidence" value="ECO:0007669"/>
    <property type="project" value="UniProtKB-EC"/>
</dbReference>
<dbReference type="InterPro" id="IPR002060">
    <property type="entry name" value="Squ/phyt_synthse"/>
</dbReference>
<evidence type="ECO:0000256" key="3">
    <source>
        <dbReference type="ARBA" id="ARBA00012373"/>
    </source>
</evidence>
<evidence type="ECO:0000256" key="1">
    <source>
        <dbReference type="ARBA" id="ARBA00001946"/>
    </source>
</evidence>
<comment type="caution">
    <text evidence="5">The sequence shown here is derived from an EMBL/GenBank/DDBJ whole genome shotgun (WGS) entry which is preliminary data.</text>
</comment>
<dbReference type="InterPro" id="IPR006449">
    <property type="entry name" value="Squal_synth-like"/>
</dbReference>
<gene>
    <name evidence="5" type="ORF">CHRIB12_LOCUS9741</name>
</gene>
<dbReference type="EMBL" id="CAGKOT010000019">
    <property type="protein sequence ID" value="CAB5363950.1"/>
    <property type="molecule type" value="Genomic_DNA"/>
</dbReference>
<evidence type="ECO:0000256" key="4">
    <source>
        <dbReference type="SAM" id="Phobius"/>
    </source>
</evidence>
<evidence type="ECO:0000313" key="5">
    <source>
        <dbReference type="EMBL" id="CAB5363950.1"/>
    </source>
</evidence>
<dbReference type="GO" id="GO:0045338">
    <property type="term" value="P:farnesyl diphosphate metabolic process"/>
    <property type="evidence" value="ECO:0007669"/>
    <property type="project" value="InterPro"/>
</dbReference>
<dbReference type="InterPro" id="IPR044844">
    <property type="entry name" value="Trans_IPPS_euk-type"/>
</dbReference>
<dbReference type="SFLD" id="SFLDS00005">
    <property type="entry name" value="Isoprenoid_Synthase_Type_I"/>
    <property type="match status" value="1"/>
</dbReference>
<dbReference type="EC" id="2.5.1.21" evidence="3"/>
<accession>A0A916E683</accession>
<evidence type="ECO:0000256" key="2">
    <source>
        <dbReference type="ARBA" id="ARBA00006251"/>
    </source>
</evidence>
<dbReference type="GO" id="GO:0005789">
    <property type="term" value="C:endoplasmic reticulum membrane"/>
    <property type="evidence" value="ECO:0007669"/>
    <property type="project" value="TreeGrafter"/>
</dbReference>